<feature type="compositionally biased region" description="Basic and acidic residues" evidence="1">
    <location>
        <begin position="68"/>
        <end position="91"/>
    </location>
</feature>
<feature type="compositionally biased region" description="Acidic residues" evidence="1">
    <location>
        <begin position="410"/>
        <end position="420"/>
    </location>
</feature>
<comment type="caution">
    <text evidence="2">The sequence shown here is derived from an EMBL/GenBank/DDBJ whole genome shotgun (WGS) entry which is preliminary data.</text>
</comment>
<evidence type="ECO:0000313" key="3">
    <source>
        <dbReference type="Proteomes" id="UP001208570"/>
    </source>
</evidence>
<name>A0AAD9JAB1_9ANNE</name>
<feature type="region of interest" description="Disordered" evidence="1">
    <location>
        <begin position="22"/>
        <end position="118"/>
    </location>
</feature>
<sequence length="509" mass="56695">MTKESITEIAVTRITTEMVEIDKMPEGDAPLEQLAESVRSGEQRESEITETSKKTDNRPFPEQTESELEVRDVTEEHETKSLESTDSKEFEEVAEPEGVIGDESEVVVESKEPTVDRSEEFLHVTEMKSDVIIPSDVHLSEDETDRSEIVIGHEIALSEETSHDESEKVPEEEVKEEEIEVICKESDETAEEADIVAEAVTSVEMSASVKEEVSDVVEKVELEEDRSEVDEVKSDIGEEIVAEKDNEVEKELTVYDKDVGAKPEMPVEEETDAVAESISEAIDDIHVEAAVVDPIASSISETEAVTAELSEGQVDDQSVLEREAVISGVTDSDDTERGVEITIEKEEQVEVERDEIVEISEDYKEMPDSEKEEIGGVVGQETDEKEKEVCQDIEVKVIDDVETSIKSDSAEEDEQIEIDDSMGKDDEPITVSREEAVEVETKEEPVSDRVSETEIDIKAEGYPSVEETVSESEKREELGTTELTDSDTDEVMTKESITEIAVTRITTER</sequence>
<dbReference type="EMBL" id="JAODUP010000484">
    <property type="protein sequence ID" value="KAK2148785.1"/>
    <property type="molecule type" value="Genomic_DNA"/>
</dbReference>
<feature type="compositionally biased region" description="Basic and acidic residues" evidence="1">
    <location>
        <begin position="39"/>
        <end position="59"/>
    </location>
</feature>
<organism evidence="2 3">
    <name type="scientific">Paralvinella palmiformis</name>
    <dbReference type="NCBI Taxonomy" id="53620"/>
    <lineage>
        <taxon>Eukaryota</taxon>
        <taxon>Metazoa</taxon>
        <taxon>Spiralia</taxon>
        <taxon>Lophotrochozoa</taxon>
        <taxon>Annelida</taxon>
        <taxon>Polychaeta</taxon>
        <taxon>Sedentaria</taxon>
        <taxon>Canalipalpata</taxon>
        <taxon>Terebellida</taxon>
        <taxon>Terebelliformia</taxon>
        <taxon>Alvinellidae</taxon>
        <taxon>Paralvinella</taxon>
    </lineage>
</organism>
<evidence type="ECO:0000256" key="1">
    <source>
        <dbReference type="SAM" id="MobiDB-lite"/>
    </source>
</evidence>
<feature type="region of interest" description="Disordered" evidence="1">
    <location>
        <begin position="155"/>
        <end position="179"/>
    </location>
</feature>
<reference evidence="2" key="1">
    <citation type="journal article" date="2023" name="Mol. Biol. Evol.">
        <title>Third-Generation Sequencing Reveals the Adaptive Role of the Epigenome in Three Deep-Sea Polychaetes.</title>
        <authorList>
            <person name="Perez M."/>
            <person name="Aroh O."/>
            <person name="Sun Y."/>
            <person name="Lan Y."/>
            <person name="Juniper S.K."/>
            <person name="Young C.R."/>
            <person name="Angers B."/>
            <person name="Qian P.Y."/>
        </authorList>
    </citation>
    <scope>NUCLEOTIDE SEQUENCE</scope>
    <source>
        <strain evidence="2">P08H-3</strain>
    </source>
</reference>
<feature type="compositionally biased region" description="Basic and acidic residues" evidence="1">
    <location>
        <begin position="108"/>
        <end position="118"/>
    </location>
</feature>
<feature type="compositionally biased region" description="Acidic residues" evidence="1">
    <location>
        <begin position="92"/>
        <end position="106"/>
    </location>
</feature>
<feature type="region of interest" description="Disordered" evidence="1">
    <location>
        <begin position="360"/>
        <end position="388"/>
    </location>
</feature>
<feature type="region of interest" description="Disordered" evidence="1">
    <location>
        <begin position="461"/>
        <end position="491"/>
    </location>
</feature>
<feature type="region of interest" description="Disordered" evidence="1">
    <location>
        <begin position="404"/>
        <end position="427"/>
    </location>
</feature>
<gene>
    <name evidence="2" type="ORF">LSH36_484g04132</name>
</gene>
<evidence type="ECO:0000313" key="2">
    <source>
        <dbReference type="EMBL" id="KAK2148785.1"/>
    </source>
</evidence>
<feature type="compositionally biased region" description="Basic and acidic residues" evidence="1">
    <location>
        <begin position="160"/>
        <end position="172"/>
    </location>
</feature>
<feature type="compositionally biased region" description="Basic and acidic residues" evidence="1">
    <location>
        <begin position="360"/>
        <end position="374"/>
    </location>
</feature>
<protein>
    <submittedName>
        <fullName evidence="2">Uncharacterized protein</fullName>
    </submittedName>
</protein>
<dbReference type="Proteomes" id="UP001208570">
    <property type="component" value="Unassembled WGS sequence"/>
</dbReference>
<proteinExistence type="predicted"/>
<keyword evidence="3" id="KW-1185">Reference proteome</keyword>
<accession>A0AAD9JAB1</accession>
<dbReference type="AlphaFoldDB" id="A0AAD9JAB1"/>